<evidence type="ECO:0000313" key="2">
    <source>
        <dbReference type="EMBL" id="RIE03506.1"/>
    </source>
</evidence>
<feature type="region of interest" description="Disordered" evidence="1">
    <location>
        <begin position="1"/>
        <end position="27"/>
    </location>
</feature>
<dbReference type="EMBL" id="QXJM01000037">
    <property type="protein sequence ID" value="RIE03506.1"/>
    <property type="molecule type" value="Genomic_DNA"/>
</dbReference>
<dbReference type="AlphaFoldDB" id="A0A398CJL0"/>
<evidence type="ECO:0000313" key="3">
    <source>
        <dbReference type="Proteomes" id="UP000266340"/>
    </source>
</evidence>
<keyword evidence="3" id="KW-1185">Reference proteome</keyword>
<sequence>MLPPQPSADNRENQLFTGSQPFDREDGVPELECGFISIGGQLNPRRSMRSGLSIEFRSETRYPPLRIERMPAIRTSRLPNLSFAP</sequence>
<evidence type="ECO:0000256" key="1">
    <source>
        <dbReference type="SAM" id="MobiDB-lite"/>
    </source>
</evidence>
<organism evidence="2 3">
    <name type="scientific">Cohnella faecalis</name>
    <dbReference type="NCBI Taxonomy" id="2315694"/>
    <lineage>
        <taxon>Bacteria</taxon>
        <taxon>Bacillati</taxon>
        <taxon>Bacillota</taxon>
        <taxon>Bacilli</taxon>
        <taxon>Bacillales</taxon>
        <taxon>Paenibacillaceae</taxon>
        <taxon>Cohnella</taxon>
    </lineage>
</organism>
<name>A0A398CJL0_9BACL</name>
<proteinExistence type="predicted"/>
<dbReference type="Proteomes" id="UP000266340">
    <property type="component" value="Unassembled WGS sequence"/>
</dbReference>
<gene>
    <name evidence="2" type="ORF">D3H35_12725</name>
</gene>
<accession>A0A398CJL0</accession>
<protein>
    <submittedName>
        <fullName evidence="2">Uncharacterized protein</fullName>
    </submittedName>
</protein>
<comment type="caution">
    <text evidence="2">The sequence shown here is derived from an EMBL/GenBank/DDBJ whole genome shotgun (WGS) entry which is preliminary data.</text>
</comment>
<reference evidence="2 3" key="1">
    <citation type="submission" date="2018-09" db="EMBL/GenBank/DDBJ databases">
        <title>Cohnella cavernae sp. nov., isolated from a karst cave.</title>
        <authorList>
            <person name="Zhu H."/>
        </authorList>
    </citation>
    <scope>NUCLEOTIDE SEQUENCE [LARGE SCALE GENOMIC DNA]</scope>
    <source>
        <strain evidence="2 3">K2E09-144</strain>
    </source>
</reference>